<keyword evidence="2" id="KW-0732">Signal</keyword>
<protein>
    <submittedName>
        <fullName evidence="4 5">Uncharacterized protein</fullName>
    </submittedName>
</protein>
<dbReference type="AlphaFoldDB" id="A0A914GT44"/>
<sequence>MRHLFVLLALVGCCVADYLMQVNLMPKLLYDQLAYRIETICAKSKNVLRAYSNNAQLPYDLAQLDFMCPGGHQITVALTHKNNDKNSQLSLLWPSSYVAAQMPITNFTSVHLINFANHFKLSILPNLAPNLTYSKMVYRVNVYCAGKELVEFKTYTQSKTMVVFNTVIRKCEKYDVKVWPIRKEWMNIENTLNQPEFTKQRITVKNGETYQINFANHFYLAISPPLALSSGQVYTVEVKCYGREAQKYRTYTEANAQIVLNAIGCTEYDIFVCKLDSRIVQNAKTDEGTSSNNVNSRMNLSVQIQNGDTYQFHYIDDQQPPVEKKLKRMLIQDDVDDHLLTPSKQQKLQNKLAAAITQQDEKEIERIFVEIEKIKIQVNSLEDDVEGLRMHLTNSITELKKILEQKFN</sequence>
<organism evidence="3 4">
    <name type="scientific">Globodera rostochiensis</name>
    <name type="common">Golden nematode worm</name>
    <name type="synonym">Heterodera rostochiensis</name>
    <dbReference type="NCBI Taxonomy" id="31243"/>
    <lineage>
        <taxon>Eukaryota</taxon>
        <taxon>Metazoa</taxon>
        <taxon>Ecdysozoa</taxon>
        <taxon>Nematoda</taxon>
        <taxon>Chromadorea</taxon>
        <taxon>Rhabditida</taxon>
        <taxon>Tylenchina</taxon>
        <taxon>Tylenchomorpha</taxon>
        <taxon>Tylenchoidea</taxon>
        <taxon>Heteroderidae</taxon>
        <taxon>Heteroderinae</taxon>
        <taxon>Globodera</taxon>
    </lineage>
</organism>
<evidence type="ECO:0000313" key="4">
    <source>
        <dbReference type="WBParaSite" id="Gr19_v10_g10974.t1"/>
    </source>
</evidence>
<reference evidence="4 5" key="1">
    <citation type="submission" date="2022-11" db="UniProtKB">
        <authorList>
            <consortium name="WormBaseParasite"/>
        </authorList>
    </citation>
    <scope>IDENTIFICATION</scope>
</reference>
<dbReference type="WBParaSite" id="Gr19_v10_g10974.t1">
    <property type="protein sequence ID" value="Gr19_v10_g10974.t1"/>
    <property type="gene ID" value="Gr19_v10_g10974"/>
</dbReference>
<feature type="coiled-coil region" evidence="1">
    <location>
        <begin position="345"/>
        <end position="391"/>
    </location>
</feature>
<feature type="signal peptide" evidence="2">
    <location>
        <begin position="1"/>
        <end position="16"/>
    </location>
</feature>
<evidence type="ECO:0000313" key="5">
    <source>
        <dbReference type="WBParaSite" id="Gr19_v10_g6844.t1"/>
    </source>
</evidence>
<feature type="chain" id="PRO_5038275803" evidence="2">
    <location>
        <begin position="17"/>
        <end position="408"/>
    </location>
</feature>
<keyword evidence="1" id="KW-0175">Coiled coil</keyword>
<accession>A0A914GT44</accession>
<evidence type="ECO:0000256" key="2">
    <source>
        <dbReference type="SAM" id="SignalP"/>
    </source>
</evidence>
<name>A0A914GT44_GLORO</name>
<evidence type="ECO:0000256" key="1">
    <source>
        <dbReference type="SAM" id="Coils"/>
    </source>
</evidence>
<dbReference type="Proteomes" id="UP000887572">
    <property type="component" value="Unplaced"/>
</dbReference>
<dbReference type="WBParaSite" id="Gr19_v10_g6844.t1">
    <property type="protein sequence ID" value="Gr19_v10_g6844.t1"/>
    <property type="gene ID" value="Gr19_v10_g6844"/>
</dbReference>
<proteinExistence type="predicted"/>
<evidence type="ECO:0000313" key="3">
    <source>
        <dbReference type="Proteomes" id="UP000887572"/>
    </source>
</evidence>
<keyword evidence="3" id="KW-1185">Reference proteome</keyword>